<feature type="region of interest" description="Disordered" evidence="1">
    <location>
        <begin position="201"/>
        <end position="271"/>
    </location>
</feature>
<dbReference type="FunFam" id="3.30.1370.10:FF:000037">
    <property type="entry name" value="KH domain protein"/>
    <property type="match status" value="1"/>
</dbReference>
<gene>
    <name evidence="3" type="ORF">LshimejAT787_0310450</name>
</gene>
<feature type="domain" description="KHDC4/BBP-like KH-domain type I" evidence="2">
    <location>
        <begin position="114"/>
        <end position="173"/>
    </location>
</feature>
<dbReference type="PANTHER" id="PTHR15744:SF0">
    <property type="entry name" value="KH HOMOLOGY DOMAIN-CONTAINING PROTEIN 4"/>
    <property type="match status" value="1"/>
</dbReference>
<dbReference type="InterPro" id="IPR036612">
    <property type="entry name" value="KH_dom_type_1_sf"/>
</dbReference>
<evidence type="ECO:0000313" key="3">
    <source>
        <dbReference type="EMBL" id="GLB36758.1"/>
    </source>
</evidence>
<keyword evidence="4" id="KW-1185">Reference proteome</keyword>
<feature type="compositionally biased region" description="Low complexity" evidence="1">
    <location>
        <begin position="245"/>
        <end position="267"/>
    </location>
</feature>
<dbReference type="InterPro" id="IPR031121">
    <property type="entry name" value="RIK/BLOM7"/>
</dbReference>
<dbReference type="Gene3D" id="3.30.1370.10">
    <property type="entry name" value="K Homology domain, type 1"/>
    <property type="match status" value="1"/>
</dbReference>
<dbReference type="EMBL" id="BRPK01000003">
    <property type="protein sequence ID" value="GLB36758.1"/>
    <property type="molecule type" value="Genomic_DNA"/>
</dbReference>
<dbReference type="Pfam" id="PF22675">
    <property type="entry name" value="KH-I_KHDC4-BBP"/>
    <property type="match status" value="1"/>
</dbReference>
<feature type="compositionally biased region" description="Low complexity" evidence="1">
    <location>
        <begin position="37"/>
        <end position="49"/>
    </location>
</feature>
<name>A0A9P3UKK4_LYOSH</name>
<dbReference type="OrthoDB" id="397265at2759"/>
<dbReference type="AlphaFoldDB" id="A0A9P3UKK4"/>
<dbReference type="Proteomes" id="UP001063166">
    <property type="component" value="Unassembled WGS sequence"/>
</dbReference>
<dbReference type="CDD" id="cd22386">
    <property type="entry name" value="KH-I_KHDC4_rpt2"/>
    <property type="match status" value="1"/>
</dbReference>
<feature type="compositionally biased region" description="Basic and acidic residues" evidence="1">
    <location>
        <begin position="63"/>
        <end position="74"/>
    </location>
</feature>
<feature type="compositionally biased region" description="Basic and acidic residues" evidence="1">
    <location>
        <begin position="1"/>
        <end position="20"/>
    </location>
</feature>
<feature type="region of interest" description="Disordered" evidence="1">
    <location>
        <begin position="1"/>
        <end position="74"/>
    </location>
</feature>
<dbReference type="InterPro" id="IPR055256">
    <property type="entry name" value="KH_1_KHDC4/BBP-like"/>
</dbReference>
<comment type="caution">
    <text evidence="3">The sequence shown here is derived from an EMBL/GenBank/DDBJ whole genome shotgun (WGS) entry which is preliminary data.</text>
</comment>
<accession>A0A9P3UKK4</accession>
<reference evidence="3" key="1">
    <citation type="submission" date="2022-07" db="EMBL/GenBank/DDBJ databases">
        <title>The genome of Lyophyllum shimeji provides insight into the initial evolution of ectomycorrhizal fungal genome.</title>
        <authorList>
            <person name="Kobayashi Y."/>
            <person name="Shibata T."/>
            <person name="Hirakawa H."/>
            <person name="Shigenobu S."/>
            <person name="Nishiyama T."/>
            <person name="Yamada A."/>
            <person name="Hasebe M."/>
            <person name="Kawaguchi M."/>
        </authorList>
    </citation>
    <scope>NUCLEOTIDE SEQUENCE</scope>
    <source>
        <strain evidence="3">AT787</strain>
    </source>
</reference>
<dbReference type="InterPro" id="IPR047889">
    <property type="entry name" value="KHDC4_KH-I_second"/>
</dbReference>
<feature type="compositionally biased region" description="Pro residues" evidence="1">
    <location>
        <begin position="209"/>
        <end position="244"/>
    </location>
</feature>
<organism evidence="3 4">
    <name type="scientific">Lyophyllum shimeji</name>
    <name type="common">Hon-shimeji</name>
    <name type="synonym">Tricholoma shimeji</name>
    <dbReference type="NCBI Taxonomy" id="47721"/>
    <lineage>
        <taxon>Eukaryota</taxon>
        <taxon>Fungi</taxon>
        <taxon>Dikarya</taxon>
        <taxon>Basidiomycota</taxon>
        <taxon>Agaricomycotina</taxon>
        <taxon>Agaricomycetes</taxon>
        <taxon>Agaricomycetidae</taxon>
        <taxon>Agaricales</taxon>
        <taxon>Tricholomatineae</taxon>
        <taxon>Lyophyllaceae</taxon>
        <taxon>Lyophyllum</taxon>
    </lineage>
</organism>
<protein>
    <submittedName>
        <fullName evidence="3">K homology RNA-binding domain containing protein</fullName>
    </submittedName>
</protein>
<dbReference type="SUPFAM" id="SSF54791">
    <property type="entry name" value="Eukaryotic type KH-domain (KH-domain type I)"/>
    <property type="match status" value="1"/>
</dbReference>
<evidence type="ECO:0000256" key="1">
    <source>
        <dbReference type="SAM" id="MobiDB-lite"/>
    </source>
</evidence>
<evidence type="ECO:0000259" key="2">
    <source>
        <dbReference type="Pfam" id="PF22675"/>
    </source>
</evidence>
<dbReference type="GO" id="GO:0003723">
    <property type="term" value="F:RNA binding"/>
    <property type="evidence" value="ECO:0007669"/>
    <property type="project" value="InterPro"/>
</dbReference>
<evidence type="ECO:0000313" key="4">
    <source>
        <dbReference type="Proteomes" id="UP001063166"/>
    </source>
</evidence>
<proteinExistence type="predicted"/>
<dbReference type="GO" id="GO:0005634">
    <property type="term" value="C:nucleus"/>
    <property type="evidence" value="ECO:0007669"/>
    <property type="project" value="InterPro"/>
</dbReference>
<dbReference type="PANTHER" id="PTHR15744">
    <property type="entry name" value="BLOM7"/>
    <property type="match status" value="1"/>
</dbReference>
<sequence length="335" mass="35490">MSDRKRKWDQAGERDADTRRAAKQPAAEGDANKPVDAAEQAAATAQLAAKYGSSSARSSEGPRNGDRKEANDPQFVKDIDINDIRNRYLLTKGQTQLQVSTLCSLLPSCSGFIGMFVKHIQNETGTRCQIKGQGSGFIETDTGRESDDPMHISIVGPDPKQVERAKALAEDLLSVVREEWQKAKNVLEQYSTGAYYGGYQGYGGYPQQQQPPPLPSGEAPPLPPPGSAPPPPPPSGDHPPPPPGGSASPPAAAAGASGSPPGASGAPQQGQTADYNAYWQSIMSNPQYAACPSSELLRHSVALEGVSSQLARLRGGLIDRIYGSQSRGLTLYIRG</sequence>